<reference evidence="3 4" key="1">
    <citation type="submission" date="2016-10" db="EMBL/GenBank/DDBJ databases">
        <authorList>
            <person name="Varghese N."/>
            <person name="Submissions S."/>
        </authorList>
    </citation>
    <scope>NUCLEOTIDE SEQUENCE [LARGE SCALE GENOMIC DNA]</scope>
    <source>
        <strain evidence="3 4">DSM 21822</strain>
    </source>
</reference>
<dbReference type="InterPro" id="IPR036388">
    <property type="entry name" value="WH-like_DNA-bd_sf"/>
</dbReference>
<dbReference type="InterPro" id="IPR012906">
    <property type="entry name" value="PaaX-like_N"/>
</dbReference>
<dbReference type="OrthoDB" id="2270427at2"/>
<dbReference type="PANTHER" id="PTHR30319">
    <property type="entry name" value="PHENYLACETIC ACID REGULATOR-RELATED TRANSCRIPTIONAL REPRESSOR"/>
    <property type="match status" value="1"/>
</dbReference>
<gene>
    <name evidence="3" type="ORF">SAMN04488498_101452</name>
</gene>
<dbReference type="Proteomes" id="UP000323300">
    <property type="component" value="Unassembled WGS sequence"/>
</dbReference>
<accession>A0A1I3VG37</accession>
<dbReference type="EMBL" id="FOSL01000001">
    <property type="protein sequence ID" value="SFJ94374.1"/>
    <property type="molecule type" value="Genomic_DNA"/>
</dbReference>
<dbReference type="PIRSF" id="PIRSF020623">
    <property type="entry name" value="PaaX"/>
    <property type="match status" value="1"/>
</dbReference>
<evidence type="ECO:0000313" key="4">
    <source>
        <dbReference type="Proteomes" id="UP000323300"/>
    </source>
</evidence>
<dbReference type="SUPFAM" id="SSF46785">
    <property type="entry name" value="Winged helix' DNA-binding domain"/>
    <property type="match status" value="1"/>
</dbReference>
<protein>
    <submittedName>
        <fullName evidence="3">Transcriptional regulator, PaaX family</fullName>
    </submittedName>
</protein>
<dbReference type="InterPro" id="IPR013225">
    <property type="entry name" value="PaaX_C"/>
</dbReference>
<feature type="domain" description="Transcriptional repressor PaaX-like C-terminal" evidence="2">
    <location>
        <begin position="179"/>
        <end position="267"/>
    </location>
</feature>
<name>A0A1I3VG37_9HYPH</name>
<dbReference type="Pfam" id="PF07848">
    <property type="entry name" value="PaaX"/>
    <property type="match status" value="1"/>
</dbReference>
<dbReference type="InterPro" id="IPR011965">
    <property type="entry name" value="PaaX_trns_reg"/>
</dbReference>
<evidence type="ECO:0000259" key="2">
    <source>
        <dbReference type="Pfam" id="PF08223"/>
    </source>
</evidence>
<dbReference type="AlphaFoldDB" id="A0A1I3VG37"/>
<evidence type="ECO:0000313" key="3">
    <source>
        <dbReference type="EMBL" id="SFJ94374.1"/>
    </source>
</evidence>
<dbReference type="InterPro" id="IPR036390">
    <property type="entry name" value="WH_DNA-bd_sf"/>
</dbReference>
<proteinExistence type="predicted"/>
<dbReference type="PANTHER" id="PTHR30319:SF1">
    <property type="entry name" value="TRANSCRIPTIONAL REPRESSOR PAAX"/>
    <property type="match status" value="1"/>
</dbReference>
<organism evidence="3 4">
    <name type="scientific">Neomesorhizobium albiziae</name>
    <dbReference type="NCBI Taxonomy" id="335020"/>
    <lineage>
        <taxon>Bacteria</taxon>
        <taxon>Pseudomonadati</taxon>
        <taxon>Pseudomonadota</taxon>
        <taxon>Alphaproteobacteria</taxon>
        <taxon>Hyphomicrobiales</taxon>
        <taxon>Phyllobacteriaceae</taxon>
        <taxon>Neomesorhizobium</taxon>
    </lineage>
</organism>
<dbReference type="RefSeq" id="WP_149757811.1">
    <property type="nucleotide sequence ID" value="NZ_BSPE01000002.1"/>
</dbReference>
<evidence type="ECO:0000259" key="1">
    <source>
        <dbReference type="Pfam" id="PF07848"/>
    </source>
</evidence>
<dbReference type="Gene3D" id="3.30.70.2650">
    <property type="match status" value="1"/>
</dbReference>
<dbReference type="Gene3D" id="1.10.10.10">
    <property type="entry name" value="Winged helix-like DNA-binding domain superfamily/Winged helix DNA-binding domain"/>
    <property type="match status" value="1"/>
</dbReference>
<dbReference type="Gene3D" id="1.20.58.1460">
    <property type="match status" value="1"/>
</dbReference>
<feature type="domain" description="Transcriptional repressor PaaX-like N-terminal" evidence="1">
    <location>
        <begin position="21"/>
        <end position="84"/>
    </location>
</feature>
<sequence>MTPALDQFISRLHKRGRLRVWSLVITIFGDAIVPRGGQVPLTVLQEIMARLRVEPGALRTALSRLAADQWVVREKDGRNSLYALDIHGHRAFDLATRRIYAAGPPSWDGTWTVAVSPPGNGKVGDRAAALANAGFVEAGDGTWLRPETAQSPEAGATLAGMLVFRQQPLQTPAAAASFWRLEETAHAYETFSAAIAPLANAMEKGHITPLEAIVSRILLIHDWRRIVLHDPGLPAALLPSDWPGDSARQTACDLYTRLAEPSEQWLDEAGLPPLLDPQKFAGRFGA</sequence>
<keyword evidence="4" id="KW-1185">Reference proteome</keyword>
<dbReference type="GO" id="GO:0006351">
    <property type="term" value="P:DNA-templated transcription"/>
    <property type="evidence" value="ECO:0007669"/>
    <property type="project" value="InterPro"/>
</dbReference>
<dbReference type="Pfam" id="PF08223">
    <property type="entry name" value="PaaX_C"/>
    <property type="match status" value="1"/>
</dbReference>